<reference evidence="3 4" key="1">
    <citation type="submission" date="2019-02" db="EMBL/GenBank/DDBJ databases">
        <title>Flavobacterium sp. RD-2-33 isolated from forest soil.</title>
        <authorList>
            <person name="Chaudhary D.K."/>
        </authorList>
    </citation>
    <scope>NUCLEOTIDE SEQUENCE [LARGE SCALE GENOMIC DNA]</scope>
    <source>
        <strain evidence="3 4">RD-2-33</strain>
    </source>
</reference>
<dbReference type="Pfam" id="PF20305">
    <property type="entry name" value="pYEATS"/>
    <property type="match status" value="1"/>
</dbReference>
<keyword evidence="1" id="KW-0472">Membrane</keyword>
<evidence type="ECO:0000256" key="1">
    <source>
        <dbReference type="SAM" id="Phobius"/>
    </source>
</evidence>
<comment type="caution">
    <text evidence="3">The sequence shown here is derived from an EMBL/GenBank/DDBJ whole genome shotgun (WGS) entry which is preliminary data.</text>
</comment>
<dbReference type="AlphaFoldDB" id="A0A4Q9YTY4"/>
<organism evidence="3 4">
    <name type="scientific">Flavobacterium silvisoli</name>
    <dbReference type="NCBI Taxonomy" id="2529433"/>
    <lineage>
        <taxon>Bacteria</taxon>
        <taxon>Pseudomonadati</taxon>
        <taxon>Bacteroidota</taxon>
        <taxon>Flavobacteriia</taxon>
        <taxon>Flavobacteriales</taxon>
        <taxon>Flavobacteriaceae</taxon>
        <taxon>Flavobacterium</taxon>
    </lineage>
</organism>
<sequence length="333" mass="36716">MIIKREINGTQKIRFSEKEDTALKFILSLSVMGIVSIMIFALQELCYNTVAVKDSYLPYYIAISLLMAGASFCSGSLMGFLFGIPRMAIENNSTRSDHSNGGYIGNDNLLQVSDWLTKIIVGVGLTQMYAIPRSMYYYASILSSNSGINNVSFVLFVLIYFGVLGFLFGYLWTRLYFIKSLINSDNGIKEGLTQAVQKINLLQDYISTGVQQAGQSRSNDDPEKGKWGGLSTSNERTITASVTNSETSTDYFNINLEVKSTDLANPLNGDVKFYLPPSFQNPNPVVTTKDGIATLNLLAWGAFTLGVECDNGKTKLELDLSELSGVPELFKSR</sequence>
<feature type="transmembrane region" description="Helical" evidence="1">
    <location>
        <begin position="151"/>
        <end position="172"/>
    </location>
</feature>
<dbReference type="Proteomes" id="UP000293300">
    <property type="component" value="Unassembled WGS sequence"/>
</dbReference>
<keyword evidence="1" id="KW-0812">Transmembrane</keyword>
<dbReference type="InterPro" id="IPR046888">
    <property type="entry name" value="pYEATS"/>
</dbReference>
<dbReference type="RefSeq" id="WP_131476697.1">
    <property type="nucleotide sequence ID" value="NZ_SJPE01000015.1"/>
</dbReference>
<proteinExistence type="predicted"/>
<name>A0A4Q9YTY4_9FLAO</name>
<keyword evidence="1" id="KW-1133">Transmembrane helix</keyword>
<evidence type="ECO:0000313" key="3">
    <source>
        <dbReference type="EMBL" id="TBX66131.1"/>
    </source>
</evidence>
<evidence type="ECO:0000259" key="2">
    <source>
        <dbReference type="Pfam" id="PF20305"/>
    </source>
</evidence>
<protein>
    <recommendedName>
        <fullName evidence="2">Prokaryotic YEATS domain-containing protein</fullName>
    </recommendedName>
</protein>
<accession>A0A4Q9YTY4</accession>
<gene>
    <name evidence="3" type="ORF">EZL74_11120</name>
</gene>
<feature type="domain" description="Prokaryotic YEATS" evidence="2">
    <location>
        <begin position="252"/>
        <end position="320"/>
    </location>
</feature>
<keyword evidence="4" id="KW-1185">Reference proteome</keyword>
<dbReference type="OrthoDB" id="1257168at2"/>
<feature type="transmembrane region" description="Helical" evidence="1">
    <location>
        <begin position="21"/>
        <end position="42"/>
    </location>
</feature>
<dbReference type="EMBL" id="SJPE01000015">
    <property type="protein sequence ID" value="TBX66131.1"/>
    <property type="molecule type" value="Genomic_DNA"/>
</dbReference>
<evidence type="ECO:0000313" key="4">
    <source>
        <dbReference type="Proteomes" id="UP000293300"/>
    </source>
</evidence>
<feature type="transmembrane region" description="Helical" evidence="1">
    <location>
        <begin position="57"/>
        <end position="82"/>
    </location>
</feature>